<comment type="subcellular location">
    <subcellularLocation>
        <location evidence="1">Membrane</location>
        <topology evidence="1">Multi-pass membrane protein</topology>
    </subcellularLocation>
</comment>
<dbReference type="PANTHER" id="PTHR12428:SF65">
    <property type="entry name" value="CYTOCHROME C OXIDASE ASSEMBLY PROTEIN COX18, MITOCHONDRIAL"/>
    <property type="match status" value="1"/>
</dbReference>
<evidence type="ECO:0000256" key="5">
    <source>
        <dbReference type="ARBA" id="ARBA00023136"/>
    </source>
</evidence>
<dbReference type="Proteomes" id="UP000799118">
    <property type="component" value="Unassembled WGS sequence"/>
</dbReference>
<keyword evidence="3 6" id="KW-0812">Transmembrane</keyword>
<accession>A0A6A4GV41</accession>
<protein>
    <submittedName>
        <fullName evidence="7">Uncharacterized protein</fullName>
    </submittedName>
</protein>
<comment type="similarity">
    <text evidence="2">Belongs to the OXA1/ALB3/YidC family.</text>
</comment>
<dbReference type="EMBL" id="ML769688">
    <property type="protein sequence ID" value="KAE9389621.1"/>
    <property type="molecule type" value="Genomic_DNA"/>
</dbReference>
<evidence type="ECO:0000256" key="2">
    <source>
        <dbReference type="ARBA" id="ARBA00009877"/>
    </source>
</evidence>
<dbReference type="GO" id="GO:0032979">
    <property type="term" value="P:protein insertion into mitochondrial inner membrane from matrix"/>
    <property type="evidence" value="ECO:0007669"/>
    <property type="project" value="TreeGrafter"/>
</dbReference>
<sequence length="235" mass="26166">MHEQALAMQKEGLLQDKDTRGKIHAKRCHDIMKAKSKELVKTYKCSTVPTTLIPAIAQSFLTLSTLNHPDPTFTLPVIVGLVTMANVESSTWFMNATEKEALRANEAKRAEMVAKSQDRWSMVKLNLVKNVKDSMRILSVLRIGLASIAPGAVVLYWVTSATFGLVQTWLVNWLDMRWRRKLVASTPPPTLATLQALTKTSARSAIHCTFWLCFCSCQSQSRLSKIDVGSESTKG</sequence>
<proteinExistence type="inferred from homology"/>
<dbReference type="GO" id="GO:0005743">
    <property type="term" value="C:mitochondrial inner membrane"/>
    <property type="evidence" value="ECO:0007669"/>
    <property type="project" value="TreeGrafter"/>
</dbReference>
<dbReference type="GO" id="GO:0033617">
    <property type="term" value="P:mitochondrial respiratory chain complex IV assembly"/>
    <property type="evidence" value="ECO:0007669"/>
    <property type="project" value="TreeGrafter"/>
</dbReference>
<feature type="transmembrane region" description="Helical" evidence="6">
    <location>
        <begin position="139"/>
        <end position="158"/>
    </location>
</feature>
<evidence type="ECO:0000313" key="7">
    <source>
        <dbReference type="EMBL" id="KAE9389621.1"/>
    </source>
</evidence>
<name>A0A6A4GV41_9AGAR</name>
<keyword evidence="8" id="KW-1185">Reference proteome</keyword>
<dbReference type="PANTHER" id="PTHR12428">
    <property type="entry name" value="OXA1"/>
    <property type="match status" value="1"/>
</dbReference>
<keyword evidence="4 6" id="KW-1133">Transmembrane helix</keyword>
<dbReference type="OrthoDB" id="2436667at2759"/>
<keyword evidence="5 6" id="KW-0472">Membrane</keyword>
<dbReference type="GO" id="GO:0032977">
    <property type="term" value="F:membrane insertase activity"/>
    <property type="evidence" value="ECO:0007669"/>
    <property type="project" value="InterPro"/>
</dbReference>
<evidence type="ECO:0000256" key="1">
    <source>
        <dbReference type="ARBA" id="ARBA00004141"/>
    </source>
</evidence>
<gene>
    <name evidence="7" type="ORF">BT96DRAFT_967944</name>
</gene>
<evidence type="ECO:0000313" key="8">
    <source>
        <dbReference type="Proteomes" id="UP000799118"/>
    </source>
</evidence>
<reference evidence="7" key="1">
    <citation type="journal article" date="2019" name="Environ. Microbiol.">
        <title>Fungal ecological strategies reflected in gene transcription - a case study of two litter decomposers.</title>
        <authorList>
            <person name="Barbi F."/>
            <person name="Kohler A."/>
            <person name="Barry K."/>
            <person name="Baskaran P."/>
            <person name="Daum C."/>
            <person name="Fauchery L."/>
            <person name="Ihrmark K."/>
            <person name="Kuo A."/>
            <person name="LaButti K."/>
            <person name="Lipzen A."/>
            <person name="Morin E."/>
            <person name="Grigoriev I.V."/>
            <person name="Henrissat B."/>
            <person name="Lindahl B."/>
            <person name="Martin F."/>
        </authorList>
    </citation>
    <scope>NUCLEOTIDE SEQUENCE</scope>
    <source>
        <strain evidence="7">JB14</strain>
    </source>
</reference>
<evidence type="ECO:0000256" key="3">
    <source>
        <dbReference type="ARBA" id="ARBA00022692"/>
    </source>
</evidence>
<evidence type="ECO:0000256" key="4">
    <source>
        <dbReference type="ARBA" id="ARBA00022989"/>
    </source>
</evidence>
<dbReference type="InterPro" id="IPR001708">
    <property type="entry name" value="YidC/ALB3/OXA1/COX18"/>
</dbReference>
<dbReference type="AlphaFoldDB" id="A0A6A4GV41"/>
<evidence type="ECO:0000256" key="6">
    <source>
        <dbReference type="SAM" id="Phobius"/>
    </source>
</evidence>
<organism evidence="7 8">
    <name type="scientific">Gymnopus androsaceus JB14</name>
    <dbReference type="NCBI Taxonomy" id="1447944"/>
    <lineage>
        <taxon>Eukaryota</taxon>
        <taxon>Fungi</taxon>
        <taxon>Dikarya</taxon>
        <taxon>Basidiomycota</taxon>
        <taxon>Agaricomycotina</taxon>
        <taxon>Agaricomycetes</taxon>
        <taxon>Agaricomycetidae</taxon>
        <taxon>Agaricales</taxon>
        <taxon>Marasmiineae</taxon>
        <taxon>Omphalotaceae</taxon>
        <taxon>Gymnopus</taxon>
    </lineage>
</organism>